<proteinExistence type="predicted"/>
<accession>A0A7W6ES93</accession>
<dbReference type="InterPro" id="IPR000644">
    <property type="entry name" value="CBS_dom"/>
</dbReference>
<dbReference type="Gene3D" id="3.10.580.10">
    <property type="entry name" value="CBS-domain"/>
    <property type="match status" value="2"/>
</dbReference>
<dbReference type="PROSITE" id="PS51371">
    <property type="entry name" value="CBS"/>
    <property type="match status" value="2"/>
</dbReference>
<feature type="domain" description="CBS" evidence="3">
    <location>
        <begin position="11"/>
        <end position="69"/>
    </location>
</feature>
<evidence type="ECO:0000313" key="4">
    <source>
        <dbReference type="EMBL" id="MBB3840480.1"/>
    </source>
</evidence>
<feature type="domain" description="CBS" evidence="3">
    <location>
        <begin position="85"/>
        <end position="138"/>
    </location>
</feature>
<dbReference type="InterPro" id="IPR046342">
    <property type="entry name" value="CBS_dom_sf"/>
</dbReference>
<dbReference type="Proteomes" id="UP000541352">
    <property type="component" value="Unassembled WGS sequence"/>
</dbReference>
<dbReference type="SMART" id="SM00116">
    <property type="entry name" value="CBS"/>
    <property type="match status" value="2"/>
</dbReference>
<comment type="caution">
    <text evidence="4">The sequence shown here is derived from an EMBL/GenBank/DDBJ whole genome shotgun (WGS) entry which is preliminary data.</text>
</comment>
<evidence type="ECO:0000256" key="1">
    <source>
        <dbReference type="ARBA" id="ARBA00023122"/>
    </source>
</evidence>
<sequence>MKRREPISHIMTKNVATVQVSDDLHDVIDLVKKNHIRHVPVLEGHDVVGIISSTDINRLTFSSLFENQEGADEAILEMLSISQVMTQKPRTVEATLSIKEVAEILASEEYHALPVIENGQLAGIVTTTDVIKYLLEQY</sequence>
<name>A0A7W6ES93_9BACT</name>
<evidence type="ECO:0000259" key="3">
    <source>
        <dbReference type="PROSITE" id="PS51371"/>
    </source>
</evidence>
<protein>
    <submittedName>
        <fullName evidence="4">CBS domain-containing protein</fullName>
    </submittedName>
</protein>
<dbReference type="EMBL" id="JACIBY010000011">
    <property type="protein sequence ID" value="MBB3840480.1"/>
    <property type="molecule type" value="Genomic_DNA"/>
</dbReference>
<evidence type="ECO:0000256" key="2">
    <source>
        <dbReference type="PROSITE-ProRule" id="PRU00703"/>
    </source>
</evidence>
<gene>
    <name evidence="4" type="ORF">FHS57_004500</name>
</gene>
<dbReference type="RefSeq" id="WP_183977471.1">
    <property type="nucleotide sequence ID" value="NZ_JACIBY010000011.1"/>
</dbReference>
<dbReference type="AlphaFoldDB" id="A0A7W6ES93"/>
<keyword evidence="5" id="KW-1185">Reference proteome</keyword>
<organism evidence="4 5">
    <name type="scientific">Runella defluvii</name>
    <dbReference type="NCBI Taxonomy" id="370973"/>
    <lineage>
        <taxon>Bacteria</taxon>
        <taxon>Pseudomonadati</taxon>
        <taxon>Bacteroidota</taxon>
        <taxon>Cytophagia</taxon>
        <taxon>Cytophagales</taxon>
        <taxon>Spirosomataceae</taxon>
        <taxon>Runella</taxon>
    </lineage>
</organism>
<dbReference type="Pfam" id="PF00571">
    <property type="entry name" value="CBS"/>
    <property type="match status" value="2"/>
</dbReference>
<dbReference type="SUPFAM" id="SSF54631">
    <property type="entry name" value="CBS-domain pair"/>
    <property type="match status" value="1"/>
</dbReference>
<dbReference type="PANTHER" id="PTHR43080:SF2">
    <property type="entry name" value="CBS DOMAIN-CONTAINING PROTEIN"/>
    <property type="match status" value="1"/>
</dbReference>
<keyword evidence="1 2" id="KW-0129">CBS domain</keyword>
<reference evidence="4 5" key="1">
    <citation type="submission" date="2020-08" db="EMBL/GenBank/DDBJ databases">
        <title>Genomic Encyclopedia of Type Strains, Phase IV (KMG-IV): sequencing the most valuable type-strain genomes for metagenomic binning, comparative biology and taxonomic classification.</title>
        <authorList>
            <person name="Goeker M."/>
        </authorList>
    </citation>
    <scope>NUCLEOTIDE SEQUENCE [LARGE SCALE GENOMIC DNA]</scope>
    <source>
        <strain evidence="4 5">DSM 17976</strain>
    </source>
</reference>
<dbReference type="InterPro" id="IPR051257">
    <property type="entry name" value="Diverse_CBS-Domain"/>
</dbReference>
<evidence type="ECO:0000313" key="5">
    <source>
        <dbReference type="Proteomes" id="UP000541352"/>
    </source>
</evidence>
<dbReference type="PANTHER" id="PTHR43080">
    <property type="entry name" value="CBS DOMAIN-CONTAINING PROTEIN CBSX3, MITOCHONDRIAL"/>
    <property type="match status" value="1"/>
</dbReference>